<dbReference type="EMBL" id="AXCY01000065">
    <property type="protein sequence ID" value="KGM10044.1"/>
    <property type="molecule type" value="Genomic_DNA"/>
</dbReference>
<dbReference type="AlphaFoldDB" id="A0A0A0BSB5"/>
<dbReference type="Pfam" id="PF00702">
    <property type="entry name" value="Hydrolase"/>
    <property type="match status" value="1"/>
</dbReference>
<keyword evidence="3" id="KW-0460">Magnesium</keyword>
<dbReference type="PANTHER" id="PTHR46470">
    <property type="entry name" value="N-ACYLNEURAMINATE-9-PHOSPHATASE"/>
    <property type="match status" value="1"/>
</dbReference>
<dbReference type="SFLD" id="SFLDS00003">
    <property type="entry name" value="Haloacid_Dehalogenase"/>
    <property type="match status" value="1"/>
</dbReference>
<proteinExistence type="predicted"/>
<dbReference type="OrthoDB" id="9810501at2"/>
<keyword evidence="2" id="KW-0378">Hydrolase</keyword>
<evidence type="ECO:0000256" key="1">
    <source>
        <dbReference type="ARBA" id="ARBA00001946"/>
    </source>
</evidence>
<gene>
    <name evidence="4" type="ORF">N868_16805</name>
</gene>
<dbReference type="Gene3D" id="3.40.50.1000">
    <property type="entry name" value="HAD superfamily/HAD-like"/>
    <property type="match status" value="1"/>
</dbReference>
<reference evidence="4 5" key="2">
    <citation type="journal article" date="2015" name="Stand. Genomic Sci.">
        <title>Draft genome sequence of Cellulomonas carbonis T26(T) and comparative analysis of six Cellulomonas genomes.</title>
        <authorList>
            <person name="Zhuang W."/>
            <person name="Zhang S."/>
            <person name="Xia X."/>
            <person name="Wang G."/>
        </authorList>
    </citation>
    <scope>NUCLEOTIDE SEQUENCE [LARGE SCALE GENOMIC DNA]</scope>
    <source>
        <strain evidence="4 5">T26</strain>
    </source>
</reference>
<evidence type="ECO:0000256" key="3">
    <source>
        <dbReference type="ARBA" id="ARBA00022842"/>
    </source>
</evidence>
<dbReference type="PANTHER" id="PTHR46470:SF4">
    <property type="entry name" value="5-AMINO-6-(5-PHOSPHO-D-RIBITYLAMINO)URACIL PHOSPHATASE YIGB"/>
    <property type="match status" value="1"/>
</dbReference>
<sequence length="229" mass="24619">MALAAVIFDLDGTLFDHSTASISAVRAWVESLGRTSSPDLEAAWFDAEERHFRDWCDGLITFTEQRRRRLREVLPLLQQPVGDDAALDRLFADGYLHAYRQAWCAYTDVADCLLAVERSGLRTAVLTNGTVEQQNAKIQAIGLAGRVGPVLTAEELGAAKPAPAAFAAACDRLDVCPSSALYVGDDYEVDVLGARAAGLRAVLIDRAGTGPANEADRMGSLLELAARLT</sequence>
<dbReference type="RefSeq" id="WP_081978804.1">
    <property type="nucleotide sequence ID" value="NZ_AXCY01000065.1"/>
</dbReference>
<comment type="caution">
    <text evidence="4">The sequence shown here is derived from an EMBL/GenBank/DDBJ whole genome shotgun (WGS) entry which is preliminary data.</text>
</comment>
<dbReference type="GO" id="GO:0044281">
    <property type="term" value="P:small molecule metabolic process"/>
    <property type="evidence" value="ECO:0007669"/>
    <property type="project" value="UniProtKB-ARBA"/>
</dbReference>
<comment type="cofactor">
    <cofactor evidence="1">
        <name>Mg(2+)</name>
        <dbReference type="ChEBI" id="CHEBI:18420"/>
    </cofactor>
</comment>
<dbReference type="Gene3D" id="1.20.120.1600">
    <property type="match status" value="1"/>
</dbReference>
<dbReference type="Proteomes" id="UP000029839">
    <property type="component" value="Unassembled WGS sequence"/>
</dbReference>
<dbReference type="InterPro" id="IPR051400">
    <property type="entry name" value="HAD-like_hydrolase"/>
</dbReference>
<dbReference type="InterPro" id="IPR036412">
    <property type="entry name" value="HAD-like_sf"/>
</dbReference>
<evidence type="ECO:0000256" key="2">
    <source>
        <dbReference type="ARBA" id="ARBA00022801"/>
    </source>
</evidence>
<evidence type="ECO:0000313" key="5">
    <source>
        <dbReference type="Proteomes" id="UP000029839"/>
    </source>
</evidence>
<accession>A0A0A0BSB5</accession>
<reference evidence="4 5" key="1">
    <citation type="submission" date="2013-08" db="EMBL/GenBank/DDBJ databases">
        <title>Genome sequencing of Cellulomonas carbonis T26.</title>
        <authorList>
            <person name="Chen F."/>
            <person name="Li Y."/>
            <person name="Wang G."/>
        </authorList>
    </citation>
    <scope>NUCLEOTIDE SEQUENCE [LARGE SCALE GENOMIC DNA]</scope>
    <source>
        <strain evidence="4 5">T26</strain>
    </source>
</reference>
<protein>
    <submittedName>
        <fullName evidence="4">Haloacid dehalogenase</fullName>
    </submittedName>
</protein>
<organism evidence="4 5">
    <name type="scientific">Cellulomonas carbonis T26</name>
    <dbReference type="NCBI Taxonomy" id="947969"/>
    <lineage>
        <taxon>Bacteria</taxon>
        <taxon>Bacillati</taxon>
        <taxon>Actinomycetota</taxon>
        <taxon>Actinomycetes</taxon>
        <taxon>Micrococcales</taxon>
        <taxon>Cellulomonadaceae</taxon>
        <taxon>Cellulomonas</taxon>
    </lineage>
</organism>
<dbReference type="NCBIfam" id="TIGR01549">
    <property type="entry name" value="HAD-SF-IA-v1"/>
    <property type="match status" value="1"/>
</dbReference>
<dbReference type="GO" id="GO:0016787">
    <property type="term" value="F:hydrolase activity"/>
    <property type="evidence" value="ECO:0007669"/>
    <property type="project" value="UniProtKB-KW"/>
</dbReference>
<dbReference type="InterPro" id="IPR006439">
    <property type="entry name" value="HAD-SF_hydro_IA"/>
</dbReference>
<dbReference type="SUPFAM" id="SSF56784">
    <property type="entry name" value="HAD-like"/>
    <property type="match status" value="1"/>
</dbReference>
<keyword evidence="5" id="KW-1185">Reference proteome</keyword>
<name>A0A0A0BSB5_9CELL</name>
<evidence type="ECO:0000313" key="4">
    <source>
        <dbReference type="EMBL" id="KGM10044.1"/>
    </source>
</evidence>
<dbReference type="InterPro" id="IPR023214">
    <property type="entry name" value="HAD_sf"/>
</dbReference>
<dbReference type="SFLD" id="SFLDG01129">
    <property type="entry name" value="C1.5:_HAD__Beta-PGM__Phosphata"/>
    <property type="match status" value="1"/>
</dbReference>
<dbReference type="PRINTS" id="PR00413">
    <property type="entry name" value="HADHALOGNASE"/>
</dbReference>